<accession>A0ABV5ZW25</accession>
<keyword evidence="2" id="KW-1185">Reference proteome</keyword>
<comment type="caution">
    <text evidence="1">The sequence shown here is derived from an EMBL/GenBank/DDBJ whole genome shotgun (WGS) entry which is preliminary data.</text>
</comment>
<dbReference type="EMBL" id="JBHLZU010000011">
    <property type="protein sequence ID" value="MFB9905094.1"/>
    <property type="molecule type" value="Genomic_DNA"/>
</dbReference>
<dbReference type="RefSeq" id="WP_377852377.1">
    <property type="nucleotide sequence ID" value="NZ_JBHLZU010000011.1"/>
</dbReference>
<organism evidence="1 2">
    <name type="scientific">Allokutzneria oryzae</name>
    <dbReference type="NCBI Taxonomy" id="1378989"/>
    <lineage>
        <taxon>Bacteria</taxon>
        <taxon>Bacillati</taxon>
        <taxon>Actinomycetota</taxon>
        <taxon>Actinomycetes</taxon>
        <taxon>Pseudonocardiales</taxon>
        <taxon>Pseudonocardiaceae</taxon>
        <taxon>Allokutzneria</taxon>
    </lineage>
</organism>
<sequence>MDRLVDLDAAAQEIESRRTTWEQAGFTVGQKTWHDFTAPWPQTLHTDRAAVEDPDSVGIRLDHDGGPALEIVLFTGGWADVTAIDFQIHELVALDGGDITTPAAFGDLLDQAFSFVHRSLQRRDDTG</sequence>
<name>A0ABV5ZW25_9PSEU</name>
<reference evidence="1 2" key="1">
    <citation type="submission" date="2024-09" db="EMBL/GenBank/DDBJ databases">
        <authorList>
            <person name="Sun Q."/>
            <person name="Mori K."/>
        </authorList>
    </citation>
    <scope>NUCLEOTIDE SEQUENCE [LARGE SCALE GENOMIC DNA]</scope>
    <source>
        <strain evidence="1 2">TBRC 7907</strain>
    </source>
</reference>
<dbReference type="Proteomes" id="UP001589693">
    <property type="component" value="Unassembled WGS sequence"/>
</dbReference>
<evidence type="ECO:0000313" key="2">
    <source>
        <dbReference type="Proteomes" id="UP001589693"/>
    </source>
</evidence>
<gene>
    <name evidence="1" type="ORF">ACFFQA_14240</name>
</gene>
<evidence type="ECO:0000313" key="1">
    <source>
        <dbReference type="EMBL" id="MFB9905094.1"/>
    </source>
</evidence>
<protein>
    <submittedName>
        <fullName evidence="1">Uncharacterized protein</fullName>
    </submittedName>
</protein>
<proteinExistence type="predicted"/>